<dbReference type="OrthoDB" id="1267289at2"/>
<evidence type="ECO:0008006" key="3">
    <source>
        <dbReference type="Google" id="ProtNLM"/>
    </source>
</evidence>
<evidence type="ECO:0000313" key="1">
    <source>
        <dbReference type="EMBL" id="SEH43447.1"/>
    </source>
</evidence>
<dbReference type="NCBIfam" id="NF047798">
    <property type="entry name" value="leader_Chryseo"/>
    <property type="match status" value="1"/>
</dbReference>
<proteinExistence type="predicted"/>
<evidence type="ECO:0000313" key="2">
    <source>
        <dbReference type="Proteomes" id="UP000198561"/>
    </source>
</evidence>
<dbReference type="Proteomes" id="UP000198561">
    <property type="component" value="Unassembled WGS sequence"/>
</dbReference>
<organism evidence="1 2">
    <name type="scientific">Chryseobacterium culicis</name>
    <dbReference type="NCBI Taxonomy" id="680127"/>
    <lineage>
        <taxon>Bacteria</taxon>
        <taxon>Pseudomonadati</taxon>
        <taxon>Bacteroidota</taxon>
        <taxon>Flavobacteriia</taxon>
        <taxon>Flavobacteriales</taxon>
        <taxon>Weeksellaceae</taxon>
        <taxon>Chryseobacterium group</taxon>
        <taxon>Chryseobacterium</taxon>
    </lineage>
</organism>
<reference evidence="1 2" key="1">
    <citation type="submission" date="2016-10" db="EMBL/GenBank/DDBJ databases">
        <authorList>
            <person name="de Groot N.N."/>
        </authorList>
    </citation>
    <scope>NUCLEOTIDE SEQUENCE [LARGE SCALE GENOMIC DNA]</scope>
    <source>
        <strain evidence="1 2">DSM 23031</strain>
    </source>
</reference>
<dbReference type="InterPro" id="IPR058074">
    <property type="entry name" value="Bacteriocin-like"/>
</dbReference>
<gene>
    <name evidence="1" type="ORF">SAMN05421593_4096</name>
</gene>
<dbReference type="AlphaFoldDB" id="A0A1H6I4D5"/>
<dbReference type="RefSeq" id="WP_089695162.1">
    <property type="nucleotide sequence ID" value="NZ_DALZIY010000006.1"/>
</dbReference>
<accession>A0A1H6I4D5</accession>
<sequence length="59" mass="6310">MKNLRQLTKNQLKKVKGGLTAYISCANGTNGQIRNVGVNTDIATAAEQICGGNDYEVII</sequence>
<dbReference type="EMBL" id="FNWQ01000006">
    <property type="protein sequence ID" value="SEH43447.1"/>
    <property type="molecule type" value="Genomic_DNA"/>
</dbReference>
<protein>
    <recommendedName>
        <fullName evidence="3">Bacteriocin</fullName>
    </recommendedName>
</protein>
<name>A0A1H6I4D5_CHRCI</name>